<dbReference type="PRINTS" id="PR00080">
    <property type="entry name" value="SDRFAMILY"/>
</dbReference>
<dbReference type="SUPFAM" id="SSF51735">
    <property type="entry name" value="NAD(P)-binding Rossmann-fold domains"/>
    <property type="match status" value="1"/>
</dbReference>
<comment type="caution">
    <text evidence="3">The sequence shown here is derived from an EMBL/GenBank/DDBJ whole genome shotgun (WGS) entry which is preliminary data.</text>
</comment>
<gene>
    <name evidence="3" type="ORF">LJ752_05475</name>
</gene>
<dbReference type="Proteomes" id="UP001139168">
    <property type="component" value="Unassembled WGS sequence"/>
</dbReference>
<evidence type="ECO:0000313" key="3">
    <source>
        <dbReference type="EMBL" id="MCC3265492.1"/>
    </source>
</evidence>
<accession>A0ABS8GFS6</accession>
<comment type="similarity">
    <text evidence="1">Belongs to the short-chain dehydrogenases/reductases (SDR) family.</text>
</comment>
<dbReference type="SMART" id="SM00822">
    <property type="entry name" value="PKS_KR"/>
    <property type="match status" value="1"/>
</dbReference>
<evidence type="ECO:0000256" key="1">
    <source>
        <dbReference type="ARBA" id="ARBA00006484"/>
    </source>
</evidence>
<dbReference type="InterPro" id="IPR036291">
    <property type="entry name" value="NAD(P)-bd_dom_sf"/>
</dbReference>
<dbReference type="PANTHER" id="PTHR42760">
    <property type="entry name" value="SHORT-CHAIN DEHYDROGENASES/REDUCTASES FAMILY MEMBER"/>
    <property type="match status" value="1"/>
</dbReference>
<dbReference type="EMBL" id="JAJFZQ010000004">
    <property type="protein sequence ID" value="MCC3265492.1"/>
    <property type="molecule type" value="Genomic_DNA"/>
</dbReference>
<keyword evidence="4" id="KW-1185">Reference proteome</keyword>
<dbReference type="PROSITE" id="PS00061">
    <property type="entry name" value="ADH_SHORT"/>
    <property type="match status" value="1"/>
</dbReference>
<protein>
    <submittedName>
        <fullName evidence="3">SDR family oxidoreductase</fullName>
    </submittedName>
</protein>
<feature type="domain" description="Ketoreductase" evidence="2">
    <location>
        <begin position="19"/>
        <end position="199"/>
    </location>
</feature>
<name>A0ABS8GFS6_9MICC</name>
<proteinExistence type="inferred from homology"/>
<evidence type="ECO:0000259" key="2">
    <source>
        <dbReference type="SMART" id="SM00822"/>
    </source>
</evidence>
<organism evidence="3 4">
    <name type="scientific">Arthrobacter gengyunqii</name>
    <dbReference type="NCBI Taxonomy" id="2886940"/>
    <lineage>
        <taxon>Bacteria</taxon>
        <taxon>Bacillati</taxon>
        <taxon>Actinomycetota</taxon>
        <taxon>Actinomycetes</taxon>
        <taxon>Micrococcales</taxon>
        <taxon>Micrococcaceae</taxon>
        <taxon>Arthrobacter</taxon>
    </lineage>
</organism>
<sequence length="259" mass="26917">MSAEVVEGVELPTFRLDGRTAVVTGASGGLGQRFAQVLANAGATVYAAGRRTDRLEALAAATPGVVPITCDLSSGEDRARLIETASQESGRIDVLVNNAGVPGELHIEDESTEVVQEVLQINLVSAFDLAKRAGELQGTTDMAIINISSVLGLVSTAPLGGAGYAASKGALIALTRELAGQWGHRGIRVNALAPGWFHTEMTEDLFGDPAGAKWVNRNTMLSRGGSPEELDGALLFLASQASSYMTGQVLVVDGGWSAR</sequence>
<dbReference type="InterPro" id="IPR002347">
    <property type="entry name" value="SDR_fam"/>
</dbReference>
<dbReference type="Pfam" id="PF13561">
    <property type="entry name" value="adh_short_C2"/>
    <property type="match status" value="1"/>
</dbReference>
<dbReference type="InterPro" id="IPR057326">
    <property type="entry name" value="KR_dom"/>
</dbReference>
<dbReference type="InterPro" id="IPR020904">
    <property type="entry name" value="Sc_DH/Rdtase_CS"/>
</dbReference>
<dbReference type="PRINTS" id="PR00081">
    <property type="entry name" value="GDHRDH"/>
</dbReference>
<dbReference type="Gene3D" id="3.40.50.720">
    <property type="entry name" value="NAD(P)-binding Rossmann-like Domain"/>
    <property type="match status" value="1"/>
</dbReference>
<evidence type="ECO:0000313" key="4">
    <source>
        <dbReference type="Proteomes" id="UP001139168"/>
    </source>
</evidence>
<reference evidence="3" key="1">
    <citation type="submission" date="2021-10" db="EMBL/GenBank/DDBJ databases">
        <title>Novel species in genus Arthrobacter.</title>
        <authorList>
            <person name="Liu Y."/>
        </authorList>
    </citation>
    <scope>NUCLEOTIDE SEQUENCE</scope>
    <source>
        <strain evidence="3">Zg-Y786</strain>
    </source>
</reference>
<dbReference type="RefSeq" id="WP_227890332.1">
    <property type="nucleotide sequence ID" value="NZ_JAJFZQ010000004.1"/>
</dbReference>